<proteinExistence type="predicted"/>
<accession>A0ABT7PGD8</accession>
<dbReference type="Proteomes" id="UP001239462">
    <property type="component" value="Unassembled WGS sequence"/>
</dbReference>
<organism evidence="1 2">
    <name type="scientific">Roseiconus lacunae</name>
    <dbReference type="NCBI Taxonomy" id="2605694"/>
    <lineage>
        <taxon>Bacteria</taxon>
        <taxon>Pseudomonadati</taxon>
        <taxon>Planctomycetota</taxon>
        <taxon>Planctomycetia</taxon>
        <taxon>Pirellulales</taxon>
        <taxon>Pirellulaceae</taxon>
        <taxon>Roseiconus</taxon>
    </lineage>
</organism>
<evidence type="ECO:0000313" key="1">
    <source>
        <dbReference type="EMBL" id="MDM4015554.1"/>
    </source>
</evidence>
<comment type="caution">
    <text evidence="1">The sequence shown here is derived from an EMBL/GenBank/DDBJ whole genome shotgun (WGS) entry which is preliminary data.</text>
</comment>
<gene>
    <name evidence="1" type="ORF">QTN89_08955</name>
</gene>
<name>A0ABT7PGD8_9BACT</name>
<protein>
    <submittedName>
        <fullName evidence="1">Uncharacterized protein</fullName>
    </submittedName>
</protein>
<evidence type="ECO:0000313" key="2">
    <source>
        <dbReference type="Proteomes" id="UP001239462"/>
    </source>
</evidence>
<dbReference type="RefSeq" id="WP_289163051.1">
    <property type="nucleotide sequence ID" value="NZ_JASZZN010000005.1"/>
</dbReference>
<dbReference type="EMBL" id="JASZZN010000005">
    <property type="protein sequence ID" value="MDM4015554.1"/>
    <property type="molecule type" value="Genomic_DNA"/>
</dbReference>
<reference evidence="1 2" key="1">
    <citation type="submission" date="2023-06" db="EMBL/GenBank/DDBJ databases">
        <title>Roseiconus lacunae JC819 isolated from Gulf of Mannar region, Tamil Nadu.</title>
        <authorList>
            <person name="Pk S."/>
            <person name="Ch S."/>
            <person name="Ch V.R."/>
        </authorList>
    </citation>
    <scope>NUCLEOTIDE SEQUENCE [LARGE SCALE GENOMIC DNA]</scope>
    <source>
        <strain evidence="1 2">JC819</strain>
    </source>
</reference>
<keyword evidence="2" id="KW-1185">Reference proteome</keyword>
<sequence>MTAAKSLPTEQDFDPYGGDLDAQCAWINFGGLTLEEAKMKFHQHPEVYQEDFMFMGGKAFAYYYPVIDSYLRDTPLLPPEDRDDRETWILPQCIKNQFEGWNFPHVRHLKRSVIDLCCFVRENLCLFGSEPSELEKIDEQWLSLQEHLETTNG</sequence>